<keyword evidence="1" id="KW-0808">Transferase</keyword>
<evidence type="ECO:0000259" key="4">
    <source>
        <dbReference type="Pfam" id="PF00582"/>
    </source>
</evidence>
<sequence>MYADDYKPTFQRRTPEEYLEYIRQQNRGKLKLYVGAAPGVGKSYKMLYDAREMKKDGMDIVIGLIETHGRKETEEAIADLEKVPLKEIQYKGKVFYELDVEAIIKRAPQVVVVDELAHSNIPGSKNKKRYMDVQELIDAGISVLSAFNIQHLESVHDIVAQITNVKVRERIPDFILQKANEIQLVDATPEVLRKRLIDGKIYKEEKIQQSLQNFFTLNNLGALRELSLREVADDMDEKISQTVIEPIGVKEKILVCVQYSSTAGKLIRRGWRMADRLNAELYVLNVERENIDSLSASKKQTIEDWKALTNQFDARFVLEESKGKKPADVIIEVAKRLQVTQILLGQSARTRWEEIRKGSIVNEIMRQTKHIDIHIVADQRV</sequence>
<dbReference type="Proteomes" id="UP000031861">
    <property type="component" value="Chromosome"/>
</dbReference>
<evidence type="ECO:0000256" key="2">
    <source>
        <dbReference type="ARBA" id="ARBA00022777"/>
    </source>
</evidence>
<dbReference type="Pfam" id="PF00582">
    <property type="entry name" value="Usp"/>
    <property type="match status" value="1"/>
</dbReference>
<dbReference type="Gene3D" id="3.40.50.620">
    <property type="entry name" value="HUPs"/>
    <property type="match status" value="1"/>
</dbReference>
<feature type="domain" description="Signal transduction histidine kinase osmosensitive K+ channel sensor N-terminal" evidence="5">
    <location>
        <begin position="27"/>
        <end position="234"/>
    </location>
</feature>
<dbReference type="Gene3D" id="3.40.50.300">
    <property type="entry name" value="P-loop containing nucleotide triphosphate hydrolases"/>
    <property type="match status" value="1"/>
</dbReference>
<evidence type="ECO:0000313" key="7">
    <source>
        <dbReference type="Proteomes" id="UP000031861"/>
    </source>
</evidence>
<dbReference type="AlphaFoldDB" id="A0AAN0T154"/>
<reference evidence="6 7" key="1">
    <citation type="journal article" date="2015" name="Genome Announc.">
        <title>Complete genome sequences for 35 biothreat assay-relevant bacillus species.</title>
        <authorList>
            <person name="Johnson S.L."/>
            <person name="Daligault H.E."/>
            <person name="Davenport K.W."/>
            <person name="Jaissle J."/>
            <person name="Frey K.G."/>
            <person name="Ladner J.T."/>
            <person name="Broomall S.M."/>
            <person name="Bishop-Lilly K.A."/>
            <person name="Bruce D.C."/>
            <person name="Gibbons H.S."/>
            <person name="Coyne S.R."/>
            <person name="Lo C.C."/>
            <person name="Meincke L."/>
            <person name="Munk A.C."/>
            <person name="Koroleva G.I."/>
            <person name="Rosenzweig C.N."/>
            <person name="Palacios G.F."/>
            <person name="Redden C.L."/>
            <person name="Minogue T.D."/>
            <person name="Chain P.S."/>
        </authorList>
    </citation>
    <scope>NUCLEOTIDE SEQUENCE [LARGE SCALE GENOMIC DNA]</scope>
    <source>
        <strain evidence="6 7">03BB108</strain>
    </source>
</reference>
<dbReference type="PANTHER" id="PTHR45569:SF1">
    <property type="entry name" value="SENSOR PROTEIN KDPD"/>
    <property type="match status" value="1"/>
</dbReference>
<keyword evidence="6" id="KW-0407">Ion channel</keyword>
<keyword evidence="3" id="KW-0902">Two-component regulatory system</keyword>
<dbReference type="GO" id="GO:0005886">
    <property type="term" value="C:plasma membrane"/>
    <property type="evidence" value="ECO:0007669"/>
    <property type="project" value="TreeGrafter"/>
</dbReference>
<evidence type="ECO:0000256" key="3">
    <source>
        <dbReference type="ARBA" id="ARBA00023012"/>
    </source>
</evidence>
<keyword evidence="2 6" id="KW-0418">Kinase</keyword>
<organism evidence="6 7">
    <name type="scientific">Bacillus cereus 03BB108</name>
    <dbReference type="NCBI Taxonomy" id="451709"/>
    <lineage>
        <taxon>Bacteria</taxon>
        <taxon>Bacillati</taxon>
        <taxon>Bacillota</taxon>
        <taxon>Bacilli</taxon>
        <taxon>Bacillales</taxon>
        <taxon>Bacillaceae</taxon>
        <taxon>Bacillus</taxon>
        <taxon>Bacillus cereus group</taxon>
    </lineage>
</organism>
<dbReference type="PANTHER" id="PTHR45569">
    <property type="entry name" value="SENSOR PROTEIN KDPD"/>
    <property type="match status" value="1"/>
</dbReference>
<feature type="domain" description="UspA" evidence="4">
    <location>
        <begin position="251"/>
        <end position="369"/>
    </location>
</feature>
<gene>
    <name evidence="6" type="ORF">AK40_4924</name>
</gene>
<dbReference type="CDD" id="cd01987">
    <property type="entry name" value="USP_KdpD-like"/>
    <property type="match status" value="1"/>
</dbReference>
<dbReference type="InterPro" id="IPR003852">
    <property type="entry name" value="Sig_transdc_His_kinase_KdpD_N"/>
</dbReference>
<dbReference type="InterPro" id="IPR027417">
    <property type="entry name" value="P-loop_NTPase"/>
</dbReference>
<name>A0AAN0T154_BACCE</name>
<evidence type="ECO:0000259" key="5">
    <source>
        <dbReference type="Pfam" id="PF02702"/>
    </source>
</evidence>
<dbReference type="InterPro" id="IPR006016">
    <property type="entry name" value="UspA"/>
</dbReference>
<accession>A0AAN0T154</accession>
<dbReference type="Pfam" id="PF02702">
    <property type="entry name" value="KdpD"/>
    <property type="match status" value="1"/>
</dbReference>
<dbReference type="SUPFAM" id="SSF52402">
    <property type="entry name" value="Adenine nucleotide alpha hydrolases-like"/>
    <property type="match status" value="1"/>
</dbReference>
<evidence type="ECO:0000256" key="1">
    <source>
        <dbReference type="ARBA" id="ARBA00022679"/>
    </source>
</evidence>
<keyword evidence="6" id="KW-0813">Transport</keyword>
<dbReference type="InterPro" id="IPR052023">
    <property type="entry name" value="Histidine_kinase_KdpD"/>
</dbReference>
<dbReference type="GO" id="GO:0005737">
    <property type="term" value="C:cytoplasm"/>
    <property type="evidence" value="ECO:0007669"/>
    <property type="project" value="UniProtKB-ARBA"/>
</dbReference>
<dbReference type="EMBL" id="CP009641">
    <property type="protein sequence ID" value="AJI13803.1"/>
    <property type="molecule type" value="Genomic_DNA"/>
</dbReference>
<proteinExistence type="predicted"/>
<dbReference type="GO" id="GO:0000155">
    <property type="term" value="F:phosphorelay sensor kinase activity"/>
    <property type="evidence" value="ECO:0007669"/>
    <property type="project" value="InterPro"/>
</dbReference>
<protein>
    <submittedName>
        <fullName evidence="6">Osmosensitive K+ channel His kinase sensor domain protein</fullName>
    </submittedName>
</protein>
<keyword evidence="6" id="KW-0406">Ion transport</keyword>
<dbReference type="InterPro" id="IPR014729">
    <property type="entry name" value="Rossmann-like_a/b/a_fold"/>
</dbReference>
<dbReference type="FunFam" id="3.40.50.300:FF:000483">
    <property type="entry name" value="Sensor histidine kinase KdpD"/>
    <property type="match status" value="1"/>
</dbReference>
<evidence type="ECO:0000313" key="6">
    <source>
        <dbReference type="EMBL" id="AJI13803.1"/>
    </source>
</evidence>
<dbReference type="NCBIfam" id="NF038185">
    <property type="entry name" value="KdpD_non_kinase"/>
    <property type="match status" value="1"/>
</dbReference>
<dbReference type="GO" id="GO:0034220">
    <property type="term" value="P:monoatomic ion transmembrane transport"/>
    <property type="evidence" value="ECO:0007669"/>
    <property type="project" value="UniProtKB-KW"/>
</dbReference>